<evidence type="ECO:0000313" key="1">
    <source>
        <dbReference type="EMBL" id="CAB4131302.1"/>
    </source>
</evidence>
<proteinExistence type="predicted"/>
<sequence>MKLITELFEGVDYLSEAKETGEKEHYIHGIFMQANMRNKNGREYPHDIMEPAVNKYVNEQVMNNRAYGELGHPAGPSINLDRVSHLIVSLHFEGHNVIGKAKLTNTPMGNIARGLLESGANLGVSSRGLGTLTAGKDGVMVVGRDFHIATAADIVADPSAPHAFVKGIMENAEWVYDPVKDTWHEERLDNIKKGVHKMSKRELEESNLRIFENYLSSLASRINPYK</sequence>
<dbReference type="InterPro" id="IPR005082">
    <property type="entry name" value="Peptidase_U9_T4_prohead"/>
</dbReference>
<dbReference type="GO" id="GO:0008233">
    <property type="term" value="F:peptidase activity"/>
    <property type="evidence" value="ECO:0007669"/>
    <property type="project" value="UniProtKB-KW"/>
</dbReference>
<name>A0A6J5LCU8_9CAUD</name>
<keyword evidence="1" id="KW-0378">Hydrolase</keyword>
<organism evidence="1">
    <name type="scientific">uncultured Caudovirales phage</name>
    <dbReference type="NCBI Taxonomy" id="2100421"/>
    <lineage>
        <taxon>Viruses</taxon>
        <taxon>Duplodnaviria</taxon>
        <taxon>Heunggongvirae</taxon>
        <taxon>Uroviricota</taxon>
        <taxon>Caudoviricetes</taxon>
        <taxon>Peduoviridae</taxon>
        <taxon>Maltschvirus</taxon>
        <taxon>Maltschvirus maltsch</taxon>
    </lineage>
</organism>
<gene>
    <name evidence="1" type="ORF">UFOVP132_59</name>
</gene>
<protein>
    <submittedName>
        <fullName evidence="1">Prohead core scaffolding protein and protease</fullName>
    </submittedName>
</protein>
<accession>A0A6J5LCU8</accession>
<dbReference type="Pfam" id="PF03420">
    <property type="entry name" value="Peptidase_S77"/>
    <property type="match status" value="1"/>
</dbReference>
<dbReference type="GO" id="GO:0006508">
    <property type="term" value="P:proteolysis"/>
    <property type="evidence" value="ECO:0007669"/>
    <property type="project" value="UniProtKB-KW"/>
</dbReference>
<keyword evidence="1" id="KW-0645">Protease</keyword>
<dbReference type="EMBL" id="LR796247">
    <property type="protein sequence ID" value="CAB4131302.1"/>
    <property type="molecule type" value="Genomic_DNA"/>
</dbReference>
<reference evidence="1" key="1">
    <citation type="submission" date="2020-04" db="EMBL/GenBank/DDBJ databases">
        <authorList>
            <person name="Chiriac C."/>
            <person name="Salcher M."/>
            <person name="Ghai R."/>
            <person name="Kavagutti S V."/>
        </authorList>
    </citation>
    <scope>NUCLEOTIDE SEQUENCE</scope>
</reference>